<dbReference type="Gene3D" id="1.20.1200.10">
    <property type="entry name" value="Cobalamin adenosyltransferase-like"/>
    <property type="match status" value="1"/>
</dbReference>
<evidence type="ECO:0000313" key="7">
    <source>
        <dbReference type="Proteomes" id="UP000181992"/>
    </source>
</evidence>
<sequence length="195" mass="21405">MFYTGKGDNGTTSTFGSCDQRISKSSAVTEALGTLDEVNSFLGVVKMHTRAREMFVSGTEGTLFELVDAVQQNLFIVQAEVAGADKHIEEGKVVEIETLINAIEADLPPIKSFFVSGGTELTALVDFARTLSRRAERRVVAVTEEADTARGESPERVQKISKYTLAYLNRLSSLLYAIARQVNHKSGITEEQPHY</sequence>
<dbReference type="InterPro" id="IPR016030">
    <property type="entry name" value="CblAdoTrfase-like"/>
</dbReference>
<protein>
    <recommendedName>
        <fullName evidence="4">Corrinoid adenosyltransferase</fullName>
        <ecNumber evidence="4">2.5.1.17</ecNumber>
    </recommendedName>
    <alternativeName>
        <fullName evidence="4">Cob(II)alamin adenosyltransferase</fullName>
    </alternativeName>
    <alternativeName>
        <fullName evidence="4">Cob(II)yrinic acid a,c-diamide adenosyltransferase</fullName>
    </alternativeName>
    <alternativeName>
        <fullName evidence="4">Cobinamide/cobalamin adenosyltransferase</fullName>
    </alternativeName>
</protein>
<evidence type="ECO:0000259" key="5">
    <source>
        <dbReference type="Pfam" id="PF01923"/>
    </source>
</evidence>
<dbReference type="Proteomes" id="UP000181992">
    <property type="component" value="Unassembled WGS sequence"/>
</dbReference>
<organism evidence="6 7">
    <name type="scientific">Candidatus Nomurabacteria bacterium CG1_02_43_90</name>
    <dbReference type="NCBI Taxonomy" id="1805281"/>
    <lineage>
        <taxon>Bacteria</taxon>
        <taxon>Candidatus Nomuraibacteriota</taxon>
    </lineage>
</organism>
<dbReference type="STRING" id="1805281.AUJ77_03330"/>
<keyword evidence="2 4" id="KW-0547">Nucleotide-binding</keyword>
<evidence type="ECO:0000256" key="3">
    <source>
        <dbReference type="ARBA" id="ARBA00022840"/>
    </source>
</evidence>
<dbReference type="AlphaFoldDB" id="A0A1J4V6G3"/>
<dbReference type="NCBIfam" id="TIGR00636">
    <property type="entry name" value="PduO_Nterm"/>
    <property type="match status" value="1"/>
</dbReference>
<comment type="catalytic activity">
    <reaction evidence="4">
        <text>2 cob(II)yrinate a,c diamide + reduced [electron-transfer flavoprotein] + 2 ATP = 2 adenosylcob(III)yrinate a,c-diamide + 2 triphosphate + oxidized [electron-transfer flavoprotein] + 3 H(+)</text>
        <dbReference type="Rhea" id="RHEA:11528"/>
        <dbReference type="Rhea" id="RHEA-COMP:10685"/>
        <dbReference type="Rhea" id="RHEA-COMP:10686"/>
        <dbReference type="ChEBI" id="CHEBI:15378"/>
        <dbReference type="ChEBI" id="CHEBI:18036"/>
        <dbReference type="ChEBI" id="CHEBI:30616"/>
        <dbReference type="ChEBI" id="CHEBI:57692"/>
        <dbReference type="ChEBI" id="CHEBI:58307"/>
        <dbReference type="ChEBI" id="CHEBI:58503"/>
        <dbReference type="ChEBI" id="CHEBI:58537"/>
        <dbReference type="EC" id="2.5.1.17"/>
    </reaction>
</comment>
<accession>A0A1J4V6G3</accession>
<evidence type="ECO:0000256" key="4">
    <source>
        <dbReference type="RuleBase" id="RU366026"/>
    </source>
</evidence>
<evidence type="ECO:0000256" key="1">
    <source>
        <dbReference type="ARBA" id="ARBA00022679"/>
    </source>
</evidence>
<dbReference type="GO" id="GO:0008817">
    <property type="term" value="F:corrinoid adenosyltransferase activity"/>
    <property type="evidence" value="ECO:0007669"/>
    <property type="project" value="UniProtKB-UniRule"/>
</dbReference>
<keyword evidence="4" id="KW-0169">Cobalamin biosynthesis</keyword>
<dbReference type="PANTHER" id="PTHR12213">
    <property type="entry name" value="CORRINOID ADENOSYLTRANSFERASE"/>
    <property type="match status" value="1"/>
</dbReference>
<comment type="caution">
    <text evidence="6">The sequence shown here is derived from an EMBL/GenBank/DDBJ whole genome shotgun (WGS) entry which is preliminary data.</text>
</comment>
<keyword evidence="1 4" id="KW-0808">Transferase</keyword>
<evidence type="ECO:0000256" key="2">
    <source>
        <dbReference type="ARBA" id="ARBA00022741"/>
    </source>
</evidence>
<dbReference type="InterPro" id="IPR036451">
    <property type="entry name" value="CblAdoTrfase-like_sf"/>
</dbReference>
<dbReference type="GO" id="GO:0005524">
    <property type="term" value="F:ATP binding"/>
    <property type="evidence" value="ECO:0007669"/>
    <property type="project" value="UniProtKB-UniRule"/>
</dbReference>
<dbReference type="InterPro" id="IPR029499">
    <property type="entry name" value="PduO-typ"/>
</dbReference>
<comment type="catalytic activity">
    <reaction evidence="4">
        <text>2 cob(II)alamin + reduced [electron-transfer flavoprotein] + 2 ATP = 2 adenosylcob(III)alamin + 2 triphosphate + oxidized [electron-transfer flavoprotein] + 3 H(+)</text>
        <dbReference type="Rhea" id="RHEA:28671"/>
        <dbReference type="Rhea" id="RHEA-COMP:10685"/>
        <dbReference type="Rhea" id="RHEA-COMP:10686"/>
        <dbReference type="ChEBI" id="CHEBI:15378"/>
        <dbReference type="ChEBI" id="CHEBI:16304"/>
        <dbReference type="ChEBI" id="CHEBI:18036"/>
        <dbReference type="ChEBI" id="CHEBI:18408"/>
        <dbReference type="ChEBI" id="CHEBI:30616"/>
        <dbReference type="ChEBI" id="CHEBI:57692"/>
        <dbReference type="ChEBI" id="CHEBI:58307"/>
        <dbReference type="EC" id="2.5.1.17"/>
    </reaction>
</comment>
<dbReference type="EC" id="2.5.1.17" evidence="4"/>
<dbReference type="PANTHER" id="PTHR12213:SF0">
    <property type="entry name" value="CORRINOID ADENOSYLTRANSFERASE MMAB"/>
    <property type="match status" value="1"/>
</dbReference>
<proteinExistence type="inferred from homology"/>
<dbReference type="SUPFAM" id="SSF89028">
    <property type="entry name" value="Cobalamin adenosyltransferase-like"/>
    <property type="match status" value="1"/>
</dbReference>
<feature type="domain" description="Cobalamin adenosyltransferase-like" evidence="5">
    <location>
        <begin position="3"/>
        <end position="181"/>
    </location>
</feature>
<dbReference type="UniPathway" id="UPA00148">
    <property type="reaction ID" value="UER00233"/>
</dbReference>
<dbReference type="EMBL" id="MNVN01000019">
    <property type="protein sequence ID" value="OIO30381.1"/>
    <property type="molecule type" value="Genomic_DNA"/>
</dbReference>
<keyword evidence="3 4" id="KW-0067">ATP-binding</keyword>
<reference evidence="6 7" key="1">
    <citation type="journal article" date="2016" name="Environ. Microbiol.">
        <title>Genomic resolution of a cold subsurface aquifer community provides metabolic insights for novel microbes adapted to high CO concentrations.</title>
        <authorList>
            <person name="Probst A.J."/>
            <person name="Castelle C.J."/>
            <person name="Singh A."/>
            <person name="Brown C.T."/>
            <person name="Anantharaman K."/>
            <person name="Sharon I."/>
            <person name="Hug L.A."/>
            <person name="Burstein D."/>
            <person name="Emerson J.B."/>
            <person name="Thomas B.C."/>
            <person name="Banfield J.F."/>
        </authorList>
    </citation>
    <scope>NUCLEOTIDE SEQUENCE [LARGE SCALE GENOMIC DNA]</scope>
    <source>
        <strain evidence="6">CG1_02_43_90</strain>
    </source>
</reference>
<comment type="similarity">
    <text evidence="4">Belongs to the Cob(I)alamin adenosyltransferase family.</text>
</comment>
<dbReference type="Pfam" id="PF01923">
    <property type="entry name" value="Cob_adeno_trans"/>
    <property type="match status" value="1"/>
</dbReference>
<comment type="pathway">
    <text evidence="4">Cofactor biosynthesis; adenosylcobalamin biosynthesis; adenosylcobalamin from cob(II)yrinate a,c-diamide: step 2/7.</text>
</comment>
<gene>
    <name evidence="6" type="ORF">AUJ77_03330</name>
</gene>
<name>A0A1J4V6G3_9BACT</name>
<evidence type="ECO:0000313" key="6">
    <source>
        <dbReference type="EMBL" id="OIO30381.1"/>
    </source>
</evidence>
<dbReference type="GO" id="GO:0009236">
    <property type="term" value="P:cobalamin biosynthetic process"/>
    <property type="evidence" value="ECO:0007669"/>
    <property type="project" value="UniProtKB-UniRule"/>
</dbReference>